<name>A0A1I5XGM4_9PSEU</name>
<reference evidence="2 3" key="1">
    <citation type="submission" date="2016-10" db="EMBL/GenBank/DDBJ databases">
        <authorList>
            <person name="de Groot N.N."/>
        </authorList>
    </citation>
    <scope>NUCLEOTIDE SEQUENCE [LARGE SCALE GENOMIC DNA]</scope>
    <source>
        <strain evidence="2 3">DSM 44637</strain>
    </source>
</reference>
<feature type="compositionally biased region" description="Basic and acidic residues" evidence="1">
    <location>
        <begin position="222"/>
        <end position="245"/>
    </location>
</feature>
<evidence type="ECO:0000313" key="3">
    <source>
        <dbReference type="Proteomes" id="UP000199137"/>
    </source>
</evidence>
<evidence type="ECO:0000256" key="1">
    <source>
        <dbReference type="SAM" id="MobiDB-lite"/>
    </source>
</evidence>
<dbReference type="Proteomes" id="UP000199137">
    <property type="component" value="Unassembled WGS sequence"/>
</dbReference>
<feature type="compositionally biased region" description="Basic and acidic residues" evidence="1">
    <location>
        <begin position="255"/>
        <end position="268"/>
    </location>
</feature>
<gene>
    <name evidence="2" type="ORF">SAMN05421854_110219</name>
</gene>
<organism evidence="2 3">
    <name type="scientific">Amycolatopsis rubida</name>
    <dbReference type="NCBI Taxonomy" id="112413"/>
    <lineage>
        <taxon>Bacteria</taxon>
        <taxon>Bacillati</taxon>
        <taxon>Actinomycetota</taxon>
        <taxon>Actinomycetes</taxon>
        <taxon>Pseudonocardiales</taxon>
        <taxon>Pseudonocardiaceae</taxon>
        <taxon>Amycolatopsis</taxon>
    </lineage>
</organism>
<accession>A0A1I5XGM4</accession>
<proteinExistence type="predicted"/>
<dbReference type="EMBL" id="FOWC01000010">
    <property type="protein sequence ID" value="SFQ31105.1"/>
    <property type="molecule type" value="Genomic_DNA"/>
</dbReference>
<dbReference type="AlphaFoldDB" id="A0A1I5XGM4"/>
<protein>
    <submittedName>
        <fullName evidence="2">Uncharacterized protein</fullName>
    </submittedName>
</protein>
<dbReference type="RefSeq" id="WP_093575752.1">
    <property type="nucleotide sequence ID" value="NZ_FOWC01000010.1"/>
</dbReference>
<sequence length="294" mass="32432">MTEPAEAPAFLGFAGWPVPVPNGWGDDIDPFEHIVDDPDEFFRFVGIAHADRAADQMIRARRRPGFRTFDLDDVARYNPDPTFVYGNGYTGSGPSNGVGAYTFAFLDRLAQKAEILRDDDRARAFEEARFSGPEEEEDDRRFGEPAAEFSAADMLAAADEFEGLVRALSDKTGARLPPVLAEKDRLLHQETQDRARLAELTEAIDQFIAVGLTAPEPPRTQPRREWARVERPGHDPERVELRAARPGEQAVAPRDGAEPPPVREEQAARSRLARPGTATARHGSAGHPGSGRTR</sequence>
<evidence type="ECO:0000313" key="2">
    <source>
        <dbReference type="EMBL" id="SFQ31105.1"/>
    </source>
</evidence>
<feature type="region of interest" description="Disordered" evidence="1">
    <location>
        <begin position="212"/>
        <end position="294"/>
    </location>
</feature>
<dbReference type="STRING" id="112413.SAMN05421854_110219"/>